<feature type="transmembrane region" description="Helical" evidence="2">
    <location>
        <begin position="481"/>
        <end position="506"/>
    </location>
</feature>
<feature type="transmembrane region" description="Helical" evidence="2">
    <location>
        <begin position="1203"/>
        <end position="1224"/>
    </location>
</feature>
<feature type="transmembrane region" description="Helical" evidence="2">
    <location>
        <begin position="1177"/>
        <end position="1197"/>
    </location>
</feature>
<evidence type="ECO:0000313" key="4">
    <source>
        <dbReference type="Proteomes" id="UP001232725"/>
    </source>
</evidence>
<feature type="transmembrane region" description="Helical" evidence="2">
    <location>
        <begin position="291"/>
        <end position="309"/>
    </location>
</feature>
<feature type="transmembrane region" description="Helical" evidence="2">
    <location>
        <begin position="1152"/>
        <end position="1170"/>
    </location>
</feature>
<feature type="transmembrane region" description="Helical" evidence="2">
    <location>
        <begin position="1366"/>
        <end position="1383"/>
    </location>
</feature>
<protein>
    <recommendedName>
        <fullName evidence="5">DUF2339 domain-containing protein</fullName>
    </recommendedName>
</protein>
<keyword evidence="2" id="KW-0472">Membrane</keyword>
<keyword evidence="2" id="KW-1133">Transmembrane helix</keyword>
<evidence type="ECO:0000313" key="3">
    <source>
        <dbReference type="EMBL" id="MDP5228088.1"/>
    </source>
</evidence>
<proteinExistence type="predicted"/>
<reference evidence="3 4" key="1">
    <citation type="submission" date="2023-08" db="EMBL/GenBank/DDBJ databases">
        <title>Arthrobacter horti sp. nov., isolated from forest soil.</title>
        <authorList>
            <person name="Park M."/>
        </authorList>
    </citation>
    <scope>NUCLEOTIDE SEQUENCE [LARGE SCALE GENOMIC DNA]</scope>
    <source>
        <strain evidence="3 4">YJM1</strain>
    </source>
</reference>
<feature type="transmembrane region" description="Helical" evidence="2">
    <location>
        <begin position="1316"/>
        <end position="1333"/>
    </location>
</feature>
<feature type="transmembrane region" description="Helical" evidence="2">
    <location>
        <begin position="1057"/>
        <end position="1074"/>
    </location>
</feature>
<evidence type="ECO:0000256" key="1">
    <source>
        <dbReference type="SAM" id="MobiDB-lite"/>
    </source>
</evidence>
<feature type="transmembrane region" description="Helical" evidence="2">
    <location>
        <begin position="400"/>
        <end position="415"/>
    </location>
</feature>
<feature type="transmembrane region" description="Helical" evidence="2">
    <location>
        <begin position="920"/>
        <end position="938"/>
    </location>
</feature>
<keyword evidence="2" id="KW-0812">Transmembrane</keyword>
<gene>
    <name evidence="3" type="ORF">Q9R02_13060</name>
</gene>
<feature type="transmembrane region" description="Helical" evidence="2">
    <location>
        <begin position="1388"/>
        <end position="1405"/>
    </location>
</feature>
<dbReference type="EMBL" id="JAVALS010000010">
    <property type="protein sequence ID" value="MDP5228088.1"/>
    <property type="molecule type" value="Genomic_DNA"/>
</dbReference>
<feature type="transmembrane region" description="Helical" evidence="2">
    <location>
        <begin position="1236"/>
        <end position="1255"/>
    </location>
</feature>
<feature type="transmembrane region" description="Helical" evidence="2">
    <location>
        <begin position="205"/>
        <end position="226"/>
    </location>
</feature>
<feature type="transmembrane region" description="Helical" evidence="2">
    <location>
        <begin position="596"/>
        <end position="613"/>
    </location>
</feature>
<feature type="region of interest" description="Disordered" evidence="1">
    <location>
        <begin position="90"/>
        <end position="198"/>
    </location>
</feature>
<feature type="compositionally biased region" description="Polar residues" evidence="1">
    <location>
        <begin position="90"/>
        <end position="103"/>
    </location>
</feature>
<feature type="transmembrane region" description="Helical" evidence="2">
    <location>
        <begin position="1125"/>
        <end position="1146"/>
    </location>
</feature>
<feature type="transmembrane region" description="Helical" evidence="2">
    <location>
        <begin position="1094"/>
        <end position="1113"/>
    </location>
</feature>
<feature type="transmembrane region" description="Helical" evidence="2">
    <location>
        <begin position="1411"/>
        <end position="1429"/>
    </location>
</feature>
<organism evidence="3 4">
    <name type="scientific">Arthrobacter horti</name>
    <dbReference type="NCBI Taxonomy" id="3068273"/>
    <lineage>
        <taxon>Bacteria</taxon>
        <taxon>Bacillati</taxon>
        <taxon>Actinomycetota</taxon>
        <taxon>Actinomycetes</taxon>
        <taxon>Micrococcales</taxon>
        <taxon>Micrococcaceae</taxon>
        <taxon>Arthrobacter</taxon>
    </lineage>
</organism>
<feature type="transmembrane region" description="Helical" evidence="2">
    <location>
        <begin position="526"/>
        <end position="546"/>
    </location>
</feature>
<keyword evidence="4" id="KW-1185">Reference proteome</keyword>
<evidence type="ECO:0000256" key="2">
    <source>
        <dbReference type="SAM" id="Phobius"/>
    </source>
</evidence>
<feature type="transmembrane region" description="Helical" evidence="2">
    <location>
        <begin position="232"/>
        <end position="253"/>
    </location>
</feature>
<dbReference type="RefSeq" id="WP_305997133.1">
    <property type="nucleotide sequence ID" value="NZ_JAVALS010000010.1"/>
</dbReference>
<feature type="compositionally biased region" description="Low complexity" evidence="1">
    <location>
        <begin position="118"/>
        <end position="136"/>
    </location>
</feature>
<feature type="transmembrane region" description="Helical" evidence="2">
    <location>
        <begin position="1007"/>
        <end position="1024"/>
    </location>
</feature>
<feature type="transmembrane region" description="Helical" evidence="2">
    <location>
        <begin position="1030"/>
        <end position="1050"/>
    </location>
</feature>
<feature type="transmembrane region" description="Helical" evidence="2">
    <location>
        <begin position="841"/>
        <end position="863"/>
    </location>
</feature>
<feature type="transmembrane region" description="Helical" evidence="2">
    <location>
        <begin position="685"/>
        <end position="707"/>
    </location>
</feature>
<comment type="caution">
    <text evidence="3">The sequence shown here is derived from an EMBL/GenBank/DDBJ whole genome shotgun (WGS) entry which is preliminary data.</text>
</comment>
<accession>A0ABT9IR88</accession>
<feature type="transmembrane region" description="Helical" evidence="2">
    <location>
        <begin position="553"/>
        <end position="584"/>
    </location>
</feature>
<evidence type="ECO:0008006" key="5">
    <source>
        <dbReference type="Google" id="ProtNLM"/>
    </source>
</evidence>
<feature type="transmembrane region" description="Helical" evidence="2">
    <location>
        <begin position="651"/>
        <end position="673"/>
    </location>
</feature>
<feature type="transmembrane region" description="Helical" evidence="2">
    <location>
        <begin position="869"/>
        <end position="890"/>
    </location>
</feature>
<feature type="transmembrane region" description="Helical" evidence="2">
    <location>
        <begin position="1340"/>
        <end position="1360"/>
    </location>
</feature>
<feature type="transmembrane region" description="Helical" evidence="2">
    <location>
        <begin position="6"/>
        <end position="22"/>
    </location>
</feature>
<feature type="transmembrane region" description="Helical" evidence="2">
    <location>
        <begin position="811"/>
        <end position="829"/>
    </location>
</feature>
<sequence length="1438" mass="150306">MDGFGVLLILAAAVVTGMVAYGRGKLAGEHDALVRQRTAAHAAGVREQDAYLKGHRDGWLKGMEQLGVAVGDGASASQPVSTVQPVRTVQSVSTAQPHDTAQPLSALRPTAPRPTATPPTTLAAAESPAVAPSVAEQRSMKPAEPAVPAGAPTMPASADPVPVQPRREPEPSHTVAENAGVPQGTAAAVQRPSASELRSRREKRVVNLTLYVASLLMVSAGAAFLAGDAAPVAKFAGVFALSVLFLVGGHLLFARQPRVKPAAIAFVGIGLASVPLCGVALDLLLLHQPRLSWFLASLAGLGAFVHATVRLKSKVLGYLVIPFLLSLVVSGLAVMGTGIVWTFVALLAFSALLSWFERRAPGWCPPVLLEPLRTLDPWLAPVIMAVELFFALGFSNGEHALVMAVLLGYSLLRPADEALVWRRVYHLLGRASGTAFLTFLLLTLGLPSHQTLYVVASCLALHVLLITWDSRRIERVLGWPALAEAGAIAAGLALLLLANAGTGWQLRYSYSQGGFGPVRAYQAETLWSWLVLGLSLAAAVRAAWFWRPRAEWFVLLPVTAGCLLPAIGFKGLALVLVGVSAFWLLRPEKDKSRARWFLAGAQLLLGLALPLGIHEFASDIPGRPVYVVLGGLAASVALALGHLLSGSPWRWGLPGVLAGAVSATASVLLLPLATAVGDRQFPGSGGWIAAATATAVLGAAVLAPALWRAARERSGGAVWAEAGYTSAVVLSADASLLWVASGAGARDSAWILAAAGATAQLLLAGLHRSGSRLPFVYGTRLLGMVAAAQGLDVLRTHAPQGTFLATLESPTVLVVLLALQSVFPVMRLAAVKGPDLPARAVGALAELMTLSVLAGLCGLFLYYSGTGALGWQWTLAAAVGLAMAGAAMILRPDAQEGALFAGCAAALDGIVVLSGGRGPAGYGLAIVAGAVLVLLLSSGLRSGAASNRHLYLLASRLDTLVLLFAVLRLLHADPGQSLLAVLGLCWVNQLIPERFDEGSGRIYARALRWTLLSVQAIAVVGYLATTYRGWQRWIAVIGIVSLCGASWVLCRRARDQWLMVPAVLGLLALAPVLGPGYVSDGPFLKDPVLDEAGMTVSASVLALLWLAPVVLRSRRTTARGGSPAVPGRALWFGSSAAFFVEALVFASETGRTWPAFAVLAAVAVLLLVLSHSEGLPVLYVPGVAAGVVAVYGLGLSVDLRADISYLGWLLPSALLALAGAAATWRGGVPRAVVLRRNMMLSANAFAVFVGTVNALASRPVVWSGTAFLLLGLLILLRQLAPAHRSQALQIGLLPVLSAAQRAYYWGGGITVETFWLLQWYLAYAAFLAVWHLGRKSAGHAFLFSCVFAGGASLSAILALTDGDAAQQFWVLVSFAAVVVAGLLQQRPLFSWWGSAGVLAGILFMFRSYVYLGLGLTAAALIAAVLVTLLRRKPPAGQA</sequence>
<feature type="transmembrane region" description="Helical" evidence="2">
    <location>
        <begin position="625"/>
        <end position="645"/>
    </location>
</feature>
<feature type="transmembrane region" description="Helical" evidence="2">
    <location>
        <begin position="427"/>
        <end position="446"/>
    </location>
</feature>
<dbReference type="Proteomes" id="UP001232725">
    <property type="component" value="Unassembled WGS sequence"/>
</dbReference>
<feature type="transmembrane region" description="Helical" evidence="2">
    <location>
        <begin position="265"/>
        <end position="285"/>
    </location>
</feature>
<name>A0ABT9IR88_9MICC</name>